<protein>
    <submittedName>
        <fullName evidence="3">Putative membrane protein</fullName>
    </submittedName>
</protein>
<organism evidence="3 4">
    <name type="scientific">Bordetella bronchiseptica 253</name>
    <dbReference type="NCBI Taxonomy" id="568707"/>
    <lineage>
        <taxon>Bacteria</taxon>
        <taxon>Pseudomonadati</taxon>
        <taxon>Pseudomonadota</taxon>
        <taxon>Betaproteobacteria</taxon>
        <taxon>Burkholderiales</taxon>
        <taxon>Alcaligenaceae</taxon>
        <taxon>Bordetella</taxon>
    </lineage>
</organism>
<reference evidence="3 4" key="1">
    <citation type="journal article" date="2012" name="BMC Genomics">
        <title>Comparative genomics of the classical Bordetella subspecies: the evolution and exchange of virulence-associated diversity amongst closely related pathogens.</title>
        <authorList>
            <person name="Park J."/>
            <person name="Zhang Y."/>
            <person name="Buboltz A.M."/>
            <person name="Zhang X."/>
            <person name="Schuster S.C."/>
            <person name="Ahuja U."/>
            <person name="Liu M."/>
            <person name="Miller J.F."/>
            <person name="Sebaihia M."/>
            <person name="Bentley S.D."/>
            <person name="Parkhill J."/>
            <person name="Harvill E.T."/>
        </authorList>
    </citation>
    <scope>NUCLEOTIDE SEQUENCE [LARGE SCALE GENOMIC DNA]</scope>
    <source>
        <strain evidence="3 4">253</strain>
    </source>
</reference>
<name>A0A0C6P9B3_BORBO</name>
<dbReference type="Proteomes" id="UP000007564">
    <property type="component" value="Chromosome"/>
</dbReference>
<dbReference type="KEGG" id="bbh:BN112_3270"/>
<keyword evidence="2" id="KW-0472">Membrane</keyword>
<feature type="region of interest" description="Disordered" evidence="1">
    <location>
        <begin position="321"/>
        <end position="340"/>
    </location>
</feature>
<gene>
    <name evidence="3" type="primary">wbmD</name>
    <name evidence="3" type="ORF">BN112_3270</name>
</gene>
<dbReference type="EMBL" id="HE965806">
    <property type="protein sequence ID" value="CCJ55185.1"/>
    <property type="molecule type" value="Genomic_DNA"/>
</dbReference>
<keyword evidence="2" id="KW-1133">Transmembrane helix</keyword>
<evidence type="ECO:0000313" key="4">
    <source>
        <dbReference type="Proteomes" id="UP000007564"/>
    </source>
</evidence>
<accession>A0A0C6P9B3</accession>
<proteinExistence type="predicted"/>
<evidence type="ECO:0000313" key="3">
    <source>
        <dbReference type="EMBL" id="CCJ55185.1"/>
    </source>
</evidence>
<feature type="transmembrane region" description="Helical" evidence="2">
    <location>
        <begin position="44"/>
        <end position="67"/>
    </location>
</feature>
<dbReference type="AlphaFoldDB" id="A0A0C6P9B3"/>
<keyword evidence="2" id="KW-0812">Transmembrane</keyword>
<evidence type="ECO:0000256" key="1">
    <source>
        <dbReference type="SAM" id="MobiDB-lite"/>
    </source>
</evidence>
<dbReference type="HOGENOM" id="CLU_838119_0_0_4"/>
<feature type="compositionally biased region" description="Low complexity" evidence="1">
    <location>
        <begin position="325"/>
        <end position="340"/>
    </location>
</feature>
<evidence type="ECO:0000256" key="2">
    <source>
        <dbReference type="SAM" id="Phobius"/>
    </source>
</evidence>
<dbReference type="OrthoDB" id="8638010at2"/>
<sequence length="340" mass="36714">MAALRPAHTDKAEDFAVESMHEFAERSEIGRGMKLPELTQSSRSAIVVATIVASGLLLLGLLTAPALEAQDNRSDQDSARASSRAIKTLAVDTAKLSCLTPALIQQIKSDLPNIADAYNECRAEITERTKDMQLDDLGHRVVFATIATNASAPFGSFSAYKLPDLLAAPSLTSDNYLLLLGNYLDALHVTPKRSQMRMLGFDGGATGNYAQGMITISGTSLLLDPTIGMVVKIGFDDLLSSRRAAARNFVIAYMHDDPGITAVMKRISNSVYNGLYKPSDLLYYFFSPEYFMAFNGIIPAGQLKNVHPPLLRFPTPGATSLARTQAQNQQAAPKPAATEN</sequence>